<dbReference type="SMART" id="SM00965">
    <property type="entry name" value="STN"/>
    <property type="match status" value="1"/>
</dbReference>
<dbReference type="Gene3D" id="2.60.40.3470">
    <property type="match status" value="1"/>
</dbReference>
<evidence type="ECO:0000313" key="11">
    <source>
        <dbReference type="Proteomes" id="UP001334501"/>
    </source>
</evidence>
<dbReference type="InterPro" id="IPR021731">
    <property type="entry name" value="AMIN_dom"/>
</dbReference>
<keyword evidence="4" id="KW-0732">Signal</keyword>
<dbReference type="InterPro" id="IPR004845">
    <property type="entry name" value="T2SS_GspD_CS"/>
</dbReference>
<evidence type="ECO:0000259" key="9">
    <source>
        <dbReference type="SMART" id="SM00965"/>
    </source>
</evidence>
<keyword evidence="7" id="KW-0998">Cell outer membrane</keyword>
<evidence type="ECO:0000256" key="8">
    <source>
        <dbReference type="RuleBase" id="RU004004"/>
    </source>
</evidence>
<dbReference type="PANTHER" id="PTHR30604:SF1">
    <property type="entry name" value="DNA UTILIZATION PROTEIN HOFQ"/>
    <property type="match status" value="1"/>
</dbReference>
<dbReference type="InterPro" id="IPR013355">
    <property type="entry name" value="Pilus_4_PilQ"/>
</dbReference>
<comment type="subcellular location">
    <subcellularLocation>
        <location evidence="1 8">Cell outer membrane</location>
    </subcellularLocation>
</comment>
<dbReference type="Gene3D" id="3.30.1370.120">
    <property type="match status" value="1"/>
</dbReference>
<dbReference type="PROSITE" id="PS00875">
    <property type="entry name" value="T2SP_D"/>
    <property type="match status" value="1"/>
</dbReference>
<proteinExistence type="inferred from homology"/>
<sequence length="587" mass="62876">MAPATSPDPAKQLPGTISVSDIDFKRGDGGAGRLILRFTGEGAAPDLQTQGSRVVIDVANASIPASLQKPINVSDFATPVEQIDARSAGGGTTLVLNTEGAFESMAYQTGNEYIVEIVPRAPAAVARTDSGGNAAMGQTISTTSDSRSYAGRPVTFNFQDVPVRTVLQLIAEESGLNIVASDTVTGNVTLRLVNVPWDQALDIVLQAKGLDKRRSGNVVWIAPQSEIAQYEQDKEDARIALSNRVELVTEYIQINYHNAAQIYKALTEAKGVGGSGGGGQGGQGSNVDTGFLSPRGRLVADERTNTLMISDTPKKVAEMKELIRVIDRPVDQVVIEARVVVATESFMRELGARFGLTGTKDNVAFGGNLESNRLNLNDTTQITRGLMTDLAVTNPAGAVALSILNAGYLLDVELSAMQTQGRGEVISNPRIVTSNQREAVIRQGQEVGYVTIQPAQAGGVATPSVQFKEVLLEMRVTPTITNDGRVFLNLNVKKDEIEGFIDTSIGDVPQISTRSVNTAVLVEDGQTVVVGGVYEFRERDDVSKVPFLGDIPFLGNLFKKKGRSKEKAELLIFVTPKVLEVAQRNHR</sequence>
<evidence type="ECO:0000256" key="5">
    <source>
        <dbReference type="ARBA" id="ARBA00022927"/>
    </source>
</evidence>
<dbReference type="Pfam" id="PF11741">
    <property type="entry name" value="AMIN"/>
    <property type="match status" value="1"/>
</dbReference>
<reference evidence="10 11" key="1">
    <citation type="journal article" date="2017" name="Curr. Microbiol.">
        <title>Lysobacter zhanggongensis sp. nov. Isolated from a Pit Mud.</title>
        <authorList>
            <person name="Zhang X.F."/>
            <person name="Wang H.H."/>
            <person name="Sun X.Y."/>
            <person name="Pan C.M."/>
        </authorList>
    </citation>
    <scope>NUCLEOTIDE SEQUENCE [LARGE SCALE GENOMIC DNA]</scope>
    <source>
        <strain evidence="10 11">ZGLJ7-1</strain>
    </source>
</reference>
<dbReference type="Proteomes" id="UP001334501">
    <property type="component" value="Unassembled WGS sequence"/>
</dbReference>
<evidence type="ECO:0000256" key="3">
    <source>
        <dbReference type="ARBA" id="ARBA00022448"/>
    </source>
</evidence>
<comment type="caution">
    <text evidence="10">The sequence shown here is derived from an EMBL/GenBank/DDBJ whole genome shotgun (WGS) entry which is preliminary data.</text>
</comment>
<dbReference type="InterPro" id="IPR001775">
    <property type="entry name" value="GspD/PilQ"/>
</dbReference>
<dbReference type="PRINTS" id="PR00811">
    <property type="entry name" value="BCTERIALGSPD"/>
</dbReference>
<comment type="similarity">
    <text evidence="2">Belongs to the bacterial secretin family. PilQ subfamily.</text>
</comment>
<evidence type="ECO:0000256" key="4">
    <source>
        <dbReference type="ARBA" id="ARBA00022729"/>
    </source>
</evidence>
<evidence type="ECO:0000256" key="7">
    <source>
        <dbReference type="ARBA" id="ARBA00023237"/>
    </source>
</evidence>
<protein>
    <submittedName>
        <fullName evidence="10">Type IV pilus secretin PilQ family protein</fullName>
    </submittedName>
</protein>
<evidence type="ECO:0000256" key="2">
    <source>
        <dbReference type="ARBA" id="ARBA00006304"/>
    </source>
</evidence>
<dbReference type="InterPro" id="IPR004846">
    <property type="entry name" value="T2SS/T3SS_dom"/>
</dbReference>
<dbReference type="EMBL" id="JAXGFO010000025">
    <property type="protein sequence ID" value="MEG3157499.1"/>
    <property type="molecule type" value="Genomic_DNA"/>
</dbReference>
<dbReference type="InterPro" id="IPR011662">
    <property type="entry name" value="Secretin/TonB_short_N"/>
</dbReference>
<feature type="domain" description="Secretin/TonB short N-terminal" evidence="9">
    <location>
        <begin position="176"/>
        <end position="224"/>
    </location>
</feature>
<organism evidence="10 11">
    <name type="scientific">Lysobacter zhanggongensis</name>
    <dbReference type="NCBI Taxonomy" id="1774951"/>
    <lineage>
        <taxon>Bacteria</taxon>
        <taxon>Pseudomonadati</taxon>
        <taxon>Pseudomonadota</taxon>
        <taxon>Gammaproteobacteria</taxon>
        <taxon>Lysobacterales</taxon>
        <taxon>Lysobacteraceae</taxon>
        <taxon>Lysobacter</taxon>
    </lineage>
</organism>
<dbReference type="InterPro" id="IPR038591">
    <property type="entry name" value="NolW-like_sf"/>
</dbReference>
<evidence type="ECO:0000256" key="1">
    <source>
        <dbReference type="ARBA" id="ARBA00004442"/>
    </source>
</evidence>
<dbReference type="InterPro" id="IPR005644">
    <property type="entry name" value="NolW-like"/>
</dbReference>
<name>A0ABU7YPT2_9GAMM</name>
<keyword evidence="5" id="KW-0653">Protein transport</keyword>
<keyword evidence="11" id="KW-1185">Reference proteome</keyword>
<dbReference type="Pfam" id="PF07660">
    <property type="entry name" value="STN"/>
    <property type="match status" value="1"/>
</dbReference>
<gene>
    <name evidence="10" type="ORF">SNE33_06285</name>
</gene>
<dbReference type="Pfam" id="PF03958">
    <property type="entry name" value="Secretin_N"/>
    <property type="match status" value="1"/>
</dbReference>
<dbReference type="InterPro" id="IPR051808">
    <property type="entry name" value="Type_IV_pilus_biogenesis"/>
</dbReference>
<dbReference type="Gene3D" id="3.30.1370.130">
    <property type="match status" value="1"/>
</dbReference>
<dbReference type="NCBIfam" id="TIGR02515">
    <property type="entry name" value="IV_pilus_PilQ"/>
    <property type="match status" value="1"/>
</dbReference>
<keyword evidence="6" id="KW-0472">Membrane</keyword>
<keyword evidence="3 8" id="KW-0813">Transport</keyword>
<accession>A0ABU7YPT2</accession>
<evidence type="ECO:0000256" key="6">
    <source>
        <dbReference type="ARBA" id="ARBA00023136"/>
    </source>
</evidence>
<dbReference type="PANTHER" id="PTHR30604">
    <property type="entry name" value="PROTEIN TRANSPORT PROTEIN HOFQ"/>
    <property type="match status" value="1"/>
</dbReference>
<evidence type="ECO:0000313" key="10">
    <source>
        <dbReference type="EMBL" id="MEG3157499.1"/>
    </source>
</evidence>
<dbReference type="Pfam" id="PF00263">
    <property type="entry name" value="Secretin"/>
    <property type="match status" value="1"/>
</dbReference>